<accession>A0ABW7E2Z9</accession>
<reference evidence="2 3" key="1">
    <citation type="submission" date="2024-10" db="EMBL/GenBank/DDBJ databases">
        <title>Draft genome assembly of a novel steroid transforming actinomycete isolated from African clawed frog Xenopus laevis.</title>
        <authorList>
            <person name="Bragin E."/>
            <person name="Kollerov V."/>
            <person name="Donova M.V."/>
        </authorList>
    </citation>
    <scope>NUCLEOTIDE SEQUENCE [LARGE SCALE GENOMIC DNA]</scope>
    <source>
        <strain evidence="2 3">MTOC-St3</strain>
    </source>
</reference>
<organism evidence="2 3">
    <name type="scientific">Streptomyces rochei</name>
    <name type="common">Streptomyces parvullus</name>
    <dbReference type="NCBI Taxonomy" id="1928"/>
    <lineage>
        <taxon>Bacteria</taxon>
        <taxon>Bacillati</taxon>
        <taxon>Actinomycetota</taxon>
        <taxon>Actinomycetes</taxon>
        <taxon>Kitasatosporales</taxon>
        <taxon>Streptomycetaceae</taxon>
        <taxon>Streptomyces</taxon>
        <taxon>Streptomyces rochei group</taxon>
    </lineage>
</organism>
<protein>
    <submittedName>
        <fullName evidence="2">Molybdopterin-binding oxidoreductase</fullName>
    </submittedName>
</protein>
<evidence type="ECO:0000313" key="3">
    <source>
        <dbReference type="Proteomes" id="UP001605990"/>
    </source>
</evidence>
<keyword evidence="1" id="KW-0812">Transmembrane</keyword>
<sequence length="237" mass="23181">MPGVSSFRSILSRAARGALAGLLAAFTALAVAELVAGLVRPAAGPVTVVGGALIDRTPAPVKDFAIRTFGENDKIVLRLGILAILAVIAVVLGILALSHRRAGAVGVLLFGIVGAAAALSRPDSTGIGDAMPSITGALAGALALYVLASKAVPAPATADADGQGDIGRWSRRGFLAAAGATAAAAASAGALGRFFAGRQGQGALASRNALVLPAPSSPAPALPAGVQLKVADISPFT</sequence>
<evidence type="ECO:0000256" key="1">
    <source>
        <dbReference type="SAM" id="Phobius"/>
    </source>
</evidence>
<dbReference type="EMBL" id="JBIENY010000265">
    <property type="protein sequence ID" value="MFG6297473.1"/>
    <property type="molecule type" value="Genomic_DNA"/>
</dbReference>
<feature type="transmembrane region" description="Helical" evidence="1">
    <location>
        <begin position="102"/>
        <end position="119"/>
    </location>
</feature>
<feature type="transmembrane region" description="Helical" evidence="1">
    <location>
        <begin position="75"/>
        <end position="95"/>
    </location>
</feature>
<feature type="transmembrane region" description="Helical" evidence="1">
    <location>
        <begin position="131"/>
        <end position="148"/>
    </location>
</feature>
<gene>
    <name evidence="2" type="ORF">ACGU38_19170</name>
</gene>
<keyword evidence="1" id="KW-1133">Transmembrane helix</keyword>
<dbReference type="Proteomes" id="UP001605990">
    <property type="component" value="Unassembled WGS sequence"/>
</dbReference>
<evidence type="ECO:0000313" key="2">
    <source>
        <dbReference type="EMBL" id="MFG6297473.1"/>
    </source>
</evidence>
<feature type="non-terminal residue" evidence="2">
    <location>
        <position position="237"/>
    </location>
</feature>
<keyword evidence="3" id="KW-1185">Reference proteome</keyword>
<proteinExistence type="predicted"/>
<name>A0ABW7E2Z9_STRRO</name>
<keyword evidence="1" id="KW-0472">Membrane</keyword>
<comment type="caution">
    <text evidence="2">The sequence shown here is derived from an EMBL/GenBank/DDBJ whole genome shotgun (WGS) entry which is preliminary data.</text>
</comment>